<dbReference type="InterPro" id="IPR015421">
    <property type="entry name" value="PyrdxlP-dep_Trfase_major"/>
</dbReference>
<organism evidence="8 9">
    <name type="scientific">Janibacter alkaliphilus</name>
    <dbReference type="NCBI Taxonomy" id="1069963"/>
    <lineage>
        <taxon>Bacteria</taxon>
        <taxon>Bacillati</taxon>
        <taxon>Actinomycetota</taxon>
        <taxon>Actinomycetes</taxon>
        <taxon>Micrococcales</taxon>
        <taxon>Intrasporangiaceae</taxon>
        <taxon>Janibacter</taxon>
    </lineage>
</organism>
<evidence type="ECO:0000259" key="7">
    <source>
        <dbReference type="Pfam" id="PF00155"/>
    </source>
</evidence>
<name>A0A852WZN1_9MICO</name>
<gene>
    <name evidence="8" type="ORF">BJY28_000538</name>
</gene>
<feature type="domain" description="Aminotransferase class I/classII large" evidence="7">
    <location>
        <begin position="35"/>
        <end position="396"/>
    </location>
</feature>
<reference evidence="8 9" key="1">
    <citation type="submission" date="2020-07" db="EMBL/GenBank/DDBJ databases">
        <title>Sequencing the genomes of 1000 actinobacteria strains.</title>
        <authorList>
            <person name="Klenk H.-P."/>
        </authorList>
    </citation>
    <scope>NUCLEOTIDE SEQUENCE [LARGE SCALE GENOMIC DNA]</scope>
    <source>
        <strain evidence="8 9">DSM 24723</strain>
    </source>
</reference>
<dbReference type="PANTHER" id="PTHR43488:SF2">
    <property type="entry name" value="GLUTAMATE-PYRUVATE AMINOTRANSFERASE ALAA"/>
    <property type="match status" value="1"/>
</dbReference>
<dbReference type="SUPFAM" id="SSF53383">
    <property type="entry name" value="PLP-dependent transferases"/>
    <property type="match status" value="1"/>
</dbReference>
<dbReference type="EMBL" id="JACBZX010000001">
    <property type="protein sequence ID" value="NYG36069.1"/>
    <property type="molecule type" value="Genomic_DNA"/>
</dbReference>
<dbReference type="RefSeq" id="WP_179461635.1">
    <property type="nucleotide sequence ID" value="NZ_JACBZX010000001.1"/>
</dbReference>
<keyword evidence="5" id="KW-0663">Pyridoxal phosphate</keyword>
<dbReference type="AlphaFoldDB" id="A0A852WZN1"/>
<proteinExistence type="inferred from homology"/>
<dbReference type="InterPro" id="IPR051926">
    <property type="entry name" value="Ala_Aminotransferase"/>
</dbReference>
<dbReference type="Gene3D" id="3.90.1150.10">
    <property type="entry name" value="Aspartate Aminotransferase, domain 1"/>
    <property type="match status" value="1"/>
</dbReference>
<evidence type="ECO:0000313" key="9">
    <source>
        <dbReference type="Proteomes" id="UP000592181"/>
    </source>
</evidence>
<keyword evidence="3 8" id="KW-0032">Aminotransferase</keyword>
<evidence type="ECO:0000256" key="4">
    <source>
        <dbReference type="ARBA" id="ARBA00022679"/>
    </source>
</evidence>
<dbReference type="EC" id="2.6.1.2" evidence="6"/>
<dbReference type="Pfam" id="PF00155">
    <property type="entry name" value="Aminotran_1_2"/>
    <property type="match status" value="1"/>
</dbReference>
<sequence length="404" mass="44591">MRPITQSRKLQDVRYDVRGPILVEAQRLEAEGHKILKLNIGNTAPFGFEAPEAIVADMTRHLPDSQGYVDSKGIYSARTAVAQYYQSKGLRETTVEDVFIGNGVSELITMVLQAFVDDGNEVLIPAPDYPLWTGAVSLSGGTPVHYRCDESNGWDPDLADVEAKITENTHALVIINPNNPTGAVYSEATVRGLVDIARRHGLVVMADEIYEKILFDDAVHHHTATYAGDDVLCLTFSGLSKAYRVCGYRAGWVMISGPKHMAEDFLEGLTLLSNMRMCANVPAQHAIQTALGGYQSVDELIVPGGRFYEQAKLASRLLNEIPGVSCVEPRGALYCFPRLDPEVYAVEDDESLVIDLLRAKKILVTHGTGFNWPEPDHFRVVCLPDEEVMTEAIGRIGDFLETRR</sequence>
<protein>
    <recommendedName>
        <fullName evidence="6">alanine transaminase</fullName>
        <ecNumber evidence="6">2.6.1.2</ecNumber>
    </recommendedName>
</protein>
<comment type="similarity">
    <text evidence="2">Belongs to the class-I pyridoxal-phosphate-dependent aminotransferase family.</text>
</comment>
<dbReference type="GO" id="GO:0030170">
    <property type="term" value="F:pyridoxal phosphate binding"/>
    <property type="evidence" value="ECO:0007669"/>
    <property type="project" value="InterPro"/>
</dbReference>
<dbReference type="PANTHER" id="PTHR43488">
    <property type="entry name" value="GLUTAMATE-PYRUVATE AMINOTRANSFERASE ALAA"/>
    <property type="match status" value="1"/>
</dbReference>
<dbReference type="Gene3D" id="3.40.640.10">
    <property type="entry name" value="Type I PLP-dependent aspartate aminotransferase-like (Major domain)"/>
    <property type="match status" value="1"/>
</dbReference>
<evidence type="ECO:0000256" key="5">
    <source>
        <dbReference type="ARBA" id="ARBA00022898"/>
    </source>
</evidence>
<keyword evidence="9" id="KW-1185">Reference proteome</keyword>
<evidence type="ECO:0000313" key="8">
    <source>
        <dbReference type="EMBL" id="NYG36069.1"/>
    </source>
</evidence>
<dbReference type="Proteomes" id="UP000592181">
    <property type="component" value="Unassembled WGS sequence"/>
</dbReference>
<dbReference type="InterPro" id="IPR015422">
    <property type="entry name" value="PyrdxlP-dep_Trfase_small"/>
</dbReference>
<dbReference type="InterPro" id="IPR015424">
    <property type="entry name" value="PyrdxlP-dep_Trfase"/>
</dbReference>
<dbReference type="CDD" id="cd00609">
    <property type="entry name" value="AAT_like"/>
    <property type="match status" value="1"/>
</dbReference>
<evidence type="ECO:0000256" key="3">
    <source>
        <dbReference type="ARBA" id="ARBA00022576"/>
    </source>
</evidence>
<evidence type="ECO:0000256" key="6">
    <source>
        <dbReference type="ARBA" id="ARBA00026106"/>
    </source>
</evidence>
<dbReference type="GO" id="GO:0004021">
    <property type="term" value="F:L-alanine:2-oxoglutarate aminotransferase activity"/>
    <property type="evidence" value="ECO:0007669"/>
    <property type="project" value="UniProtKB-EC"/>
</dbReference>
<comment type="caution">
    <text evidence="8">The sequence shown here is derived from an EMBL/GenBank/DDBJ whole genome shotgun (WGS) entry which is preliminary data.</text>
</comment>
<evidence type="ECO:0000256" key="2">
    <source>
        <dbReference type="ARBA" id="ARBA00007441"/>
    </source>
</evidence>
<comment type="cofactor">
    <cofactor evidence="1">
        <name>pyridoxal 5'-phosphate</name>
        <dbReference type="ChEBI" id="CHEBI:597326"/>
    </cofactor>
</comment>
<keyword evidence="4 8" id="KW-0808">Transferase</keyword>
<dbReference type="InterPro" id="IPR004839">
    <property type="entry name" value="Aminotransferase_I/II_large"/>
</dbReference>
<evidence type="ECO:0000256" key="1">
    <source>
        <dbReference type="ARBA" id="ARBA00001933"/>
    </source>
</evidence>
<accession>A0A852WZN1</accession>